<keyword evidence="2" id="KW-1185">Reference proteome</keyword>
<name>A0A2I0WJS5_9ASPA</name>
<protein>
    <submittedName>
        <fullName evidence="1">Uncharacterized protein</fullName>
    </submittedName>
</protein>
<sequence length="78" mass="9253">MVPRQVSDQLLIKFSDLSEFDFDYEKSSIWSPPVPRRAFITPQGIVCTHSQLMGKLPSRRHESKRRWPTCFHDMMRCL</sequence>
<proteinExistence type="predicted"/>
<accession>A0A2I0WJS5</accession>
<reference evidence="1 2" key="2">
    <citation type="journal article" date="2017" name="Nature">
        <title>The Apostasia genome and the evolution of orchids.</title>
        <authorList>
            <person name="Zhang G.Q."/>
            <person name="Liu K.W."/>
            <person name="Li Z."/>
            <person name="Lohaus R."/>
            <person name="Hsiao Y.Y."/>
            <person name="Niu S.C."/>
            <person name="Wang J.Y."/>
            <person name="Lin Y.C."/>
            <person name="Xu Q."/>
            <person name="Chen L.J."/>
            <person name="Yoshida K."/>
            <person name="Fujiwara S."/>
            <person name="Wang Z.W."/>
            <person name="Zhang Y.Q."/>
            <person name="Mitsuda N."/>
            <person name="Wang M."/>
            <person name="Liu G.H."/>
            <person name="Pecoraro L."/>
            <person name="Huang H.X."/>
            <person name="Xiao X.J."/>
            <person name="Lin M."/>
            <person name="Wu X.Y."/>
            <person name="Wu W.L."/>
            <person name="Chen Y.Y."/>
            <person name="Chang S.B."/>
            <person name="Sakamoto S."/>
            <person name="Ohme-Takagi M."/>
            <person name="Yagi M."/>
            <person name="Zeng S.J."/>
            <person name="Shen C.Y."/>
            <person name="Yeh C.M."/>
            <person name="Luo Y.B."/>
            <person name="Tsai W.C."/>
            <person name="Van de Peer Y."/>
            <person name="Liu Z.J."/>
        </authorList>
    </citation>
    <scope>NUCLEOTIDE SEQUENCE [LARGE SCALE GENOMIC DNA]</scope>
    <source>
        <tissue evidence="1">The whole plant</tissue>
    </source>
</reference>
<dbReference type="EMBL" id="KZ502564">
    <property type="protein sequence ID" value="PKU75903.1"/>
    <property type="molecule type" value="Genomic_DNA"/>
</dbReference>
<gene>
    <name evidence="1" type="ORF">MA16_Dca005950</name>
</gene>
<evidence type="ECO:0000313" key="2">
    <source>
        <dbReference type="Proteomes" id="UP000233837"/>
    </source>
</evidence>
<dbReference type="PANTHER" id="PTHR34287">
    <property type="entry name" value="OS06G0551500 PROTEIN-RELATED"/>
    <property type="match status" value="1"/>
</dbReference>
<evidence type="ECO:0000313" key="1">
    <source>
        <dbReference type="EMBL" id="PKU75903.1"/>
    </source>
</evidence>
<dbReference type="AlphaFoldDB" id="A0A2I0WJS5"/>
<organism evidence="1 2">
    <name type="scientific">Dendrobium catenatum</name>
    <dbReference type="NCBI Taxonomy" id="906689"/>
    <lineage>
        <taxon>Eukaryota</taxon>
        <taxon>Viridiplantae</taxon>
        <taxon>Streptophyta</taxon>
        <taxon>Embryophyta</taxon>
        <taxon>Tracheophyta</taxon>
        <taxon>Spermatophyta</taxon>
        <taxon>Magnoliopsida</taxon>
        <taxon>Liliopsida</taxon>
        <taxon>Asparagales</taxon>
        <taxon>Orchidaceae</taxon>
        <taxon>Epidendroideae</taxon>
        <taxon>Malaxideae</taxon>
        <taxon>Dendrobiinae</taxon>
        <taxon>Dendrobium</taxon>
    </lineage>
</organism>
<reference evidence="1 2" key="1">
    <citation type="journal article" date="2016" name="Sci. Rep.">
        <title>The Dendrobium catenatum Lindl. genome sequence provides insights into polysaccharide synthase, floral development and adaptive evolution.</title>
        <authorList>
            <person name="Zhang G.Q."/>
            <person name="Xu Q."/>
            <person name="Bian C."/>
            <person name="Tsai W.C."/>
            <person name="Yeh C.M."/>
            <person name="Liu K.W."/>
            <person name="Yoshida K."/>
            <person name="Zhang L.S."/>
            <person name="Chang S.B."/>
            <person name="Chen F."/>
            <person name="Shi Y."/>
            <person name="Su Y.Y."/>
            <person name="Zhang Y.Q."/>
            <person name="Chen L.J."/>
            <person name="Yin Y."/>
            <person name="Lin M."/>
            <person name="Huang H."/>
            <person name="Deng H."/>
            <person name="Wang Z.W."/>
            <person name="Zhu S.L."/>
            <person name="Zhao X."/>
            <person name="Deng C."/>
            <person name="Niu S.C."/>
            <person name="Huang J."/>
            <person name="Wang M."/>
            <person name="Liu G.H."/>
            <person name="Yang H.J."/>
            <person name="Xiao X.J."/>
            <person name="Hsiao Y.Y."/>
            <person name="Wu W.L."/>
            <person name="Chen Y.Y."/>
            <person name="Mitsuda N."/>
            <person name="Ohme-Takagi M."/>
            <person name="Luo Y.B."/>
            <person name="Van de Peer Y."/>
            <person name="Liu Z.J."/>
        </authorList>
    </citation>
    <scope>NUCLEOTIDE SEQUENCE [LARGE SCALE GENOMIC DNA]</scope>
    <source>
        <tissue evidence="1">The whole plant</tissue>
    </source>
</reference>
<dbReference type="Proteomes" id="UP000233837">
    <property type="component" value="Unassembled WGS sequence"/>
</dbReference>